<protein>
    <submittedName>
        <fullName evidence="2">Uncharacterized protein</fullName>
    </submittedName>
</protein>
<evidence type="ECO:0000313" key="2">
    <source>
        <dbReference type="EMBL" id="KAF0905913.1"/>
    </source>
</evidence>
<dbReference type="Proteomes" id="UP000479710">
    <property type="component" value="Unassembled WGS sequence"/>
</dbReference>
<evidence type="ECO:0000256" key="1">
    <source>
        <dbReference type="SAM" id="MobiDB-lite"/>
    </source>
</evidence>
<organism evidence="2 3">
    <name type="scientific">Oryza meyeriana var. granulata</name>
    <dbReference type="NCBI Taxonomy" id="110450"/>
    <lineage>
        <taxon>Eukaryota</taxon>
        <taxon>Viridiplantae</taxon>
        <taxon>Streptophyta</taxon>
        <taxon>Embryophyta</taxon>
        <taxon>Tracheophyta</taxon>
        <taxon>Spermatophyta</taxon>
        <taxon>Magnoliopsida</taxon>
        <taxon>Liliopsida</taxon>
        <taxon>Poales</taxon>
        <taxon>Poaceae</taxon>
        <taxon>BOP clade</taxon>
        <taxon>Oryzoideae</taxon>
        <taxon>Oryzeae</taxon>
        <taxon>Oryzinae</taxon>
        <taxon>Oryza</taxon>
        <taxon>Oryza meyeriana</taxon>
    </lineage>
</organism>
<evidence type="ECO:0000313" key="3">
    <source>
        <dbReference type="Proteomes" id="UP000479710"/>
    </source>
</evidence>
<dbReference type="EMBL" id="SPHZ02000007">
    <property type="protein sequence ID" value="KAF0905913.1"/>
    <property type="molecule type" value="Genomic_DNA"/>
</dbReference>
<proteinExistence type="predicted"/>
<dbReference type="AlphaFoldDB" id="A0A6G1D2F0"/>
<keyword evidence="3" id="KW-1185">Reference proteome</keyword>
<feature type="region of interest" description="Disordered" evidence="1">
    <location>
        <begin position="34"/>
        <end position="110"/>
    </location>
</feature>
<comment type="caution">
    <text evidence="2">The sequence shown here is derived from an EMBL/GenBank/DDBJ whole genome shotgun (WGS) entry which is preliminary data.</text>
</comment>
<gene>
    <name evidence="2" type="ORF">E2562_008940</name>
</gene>
<accession>A0A6G1D2F0</accession>
<feature type="compositionally biased region" description="Low complexity" evidence="1">
    <location>
        <begin position="50"/>
        <end position="61"/>
    </location>
</feature>
<sequence length="110" mass="11389">MDVVGNSKSGTRYPFRLGGGAFAFGVLRTSTDGGRPTISPPRCCLHHGASRGPLRASSSARPARRSPCRRPLGEPCGRAGPEPANKSRVAPSAPTPTPHATVPRAEGNCC</sequence>
<name>A0A6G1D2F0_9ORYZ</name>
<reference evidence="2 3" key="1">
    <citation type="submission" date="2019-11" db="EMBL/GenBank/DDBJ databases">
        <title>Whole genome sequence of Oryza granulata.</title>
        <authorList>
            <person name="Li W."/>
        </authorList>
    </citation>
    <scope>NUCLEOTIDE SEQUENCE [LARGE SCALE GENOMIC DNA]</scope>
    <source>
        <strain evidence="3">cv. Menghai</strain>
        <tissue evidence="2">Leaf</tissue>
    </source>
</reference>